<comment type="caution">
    <text evidence="1">The sequence shown here is derived from an EMBL/GenBank/DDBJ whole genome shotgun (WGS) entry which is preliminary data.</text>
</comment>
<feature type="non-terminal residue" evidence="1">
    <location>
        <position position="152"/>
    </location>
</feature>
<name>A0A6G3XVV1_9ACTN</name>
<evidence type="ECO:0000313" key="1">
    <source>
        <dbReference type="EMBL" id="NEE21823.1"/>
    </source>
</evidence>
<sequence length="152" mass="16169">MSGSPTNGPGETSFAALRGQLHEAATAFADGPDALEGILLGMVDDVDRAVREPLEIFPVCHHSPASALAMARRLREKQPKVVYLELCEDMAPLLGELRNCRLPVAVQAFASDIDGFPAEWAPLSVVAPITEASAEYQAIAYALDTPGVELVL</sequence>
<dbReference type="AlphaFoldDB" id="A0A6G3XVV1"/>
<proteinExistence type="predicted"/>
<protein>
    <submittedName>
        <fullName evidence="1">Uncharacterized protein</fullName>
    </submittedName>
</protein>
<reference evidence="1" key="1">
    <citation type="submission" date="2020-01" db="EMBL/GenBank/DDBJ databases">
        <title>Insect and environment-associated Actinomycetes.</title>
        <authorList>
            <person name="Currrie C."/>
            <person name="Chevrette M."/>
            <person name="Carlson C."/>
            <person name="Stubbendieck R."/>
            <person name="Wendt-Pienkowski E."/>
        </authorList>
    </citation>
    <scope>NUCLEOTIDE SEQUENCE</scope>
    <source>
        <strain evidence="1">SID7499</strain>
    </source>
</reference>
<gene>
    <name evidence="1" type="ORF">G3M58_87100</name>
</gene>
<organism evidence="1">
    <name type="scientific">Streptomyces sp. SID7499</name>
    <dbReference type="NCBI Taxonomy" id="2706086"/>
    <lineage>
        <taxon>Bacteria</taxon>
        <taxon>Bacillati</taxon>
        <taxon>Actinomycetota</taxon>
        <taxon>Actinomycetes</taxon>
        <taxon>Kitasatosporales</taxon>
        <taxon>Streptomycetaceae</taxon>
        <taxon>Streptomyces</taxon>
    </lineage>
</organism>
<dbReference type="EMBL" id="JAAGMN010009327">
    <property type="protein sequence ID" value="NEE21823.1"/>
    <property type="molecule type" value="Genomic_DNA"/>
</dbReference>
<accession>A0A6G3XVV1</accession>